<keyword evidence="4" id="KW-1185">Reference proteome</keyword>
<evidence type="ECO:0000313" key="3">
    <source>
        <dbReference type="EMBL" id="GGI81117.1"/>
    </source>
</evidence>
<reference evidence="3" key="1">
    <citation type="journal article" date="2014" name="Int. J. Syst. Evol. Microbiol.">
        <title>Complete genome sequence of Corynebacterium casei LMG S-19264T (=DSM 44701T), isolated from a smear-ripened cheese.</title>
        <authorList>
            <consortium name="US DOE Joint Genome Institute (JGI-PGF)"/>
            <person name="Walter F."/>
            <person name="Albersmeier A."/>
            <person name="Kalinowski J."/>
            <person name="Ruckert C."/>
        </authorList>
    </citation>
    <scope>NUCLEOTIDE SEQUENCE</scope>
    <source>
        <strain evidence="3">JCM 13919</strain>
    </source>
</reference>
<name>A0A917JQE7_9GAMM</name>
<organism evidence="3 4">
    <name type="scientific">Legionella impletisoli</name>
    <dbReference type="NCBI Taxonomy" id="343510"/>
    <lineage>
        <taxon>Bacteria</taxon>
        <taxon>Pseudomonadati</taxon>
        <taxon>Pseudomonadota</taxon>
        <taxon>Gammaproteobacteria</taxon>
        <taxon>Legionellales</taxon>
        <taxon>Legionellaceae</taxon>
        <taxon>Legionella</taxon>
    </lineage>
</organism>
<dbReference type="InterPro" id="IPR036065">
    <property type="entry name" value="BolA-like_sf"/>
</dbReference>
<dbReference type="InterPro" id="IPR002634">
    <property type="entry name" value="BolA"/>
</dbReference>
<evidence type="ECO:0000256" key="2">
    <source>
        <dbReference type="RuleBase" id="RU003860"/>
    </source>
</evidence>
<proteinExistence type="inferred from homology"/>
<dbReference type="InterPro" id="IPR050961">
    <property type="entry name" value="BolA/IbaG_stress_morph_reg"/>
</dbReference>
<dbReference type="Pfam" id="PF01722">
    <property type="entry name" value="BolA"/>
    <property type="match status" value="1"/>
</dbReference>
<protein>
    <submittedName>
        <fullName evidence="3">BolA family transcriptional regulator</fullName>
    </submittedName>
</protein>
<dbReference type="SUPFAM" id="SSF82657">
    <property type="entry name" value="BolA-like"/>
    <property type="match status" value="1"/>
</dbReference>
<dbReference type="PANTHER" id="PTHR46229:SF4">
    <property type="entry name" value="ACID STRESS PROTEIN IBAG"/>
    <property type="match status" value="1"/>
</dbReference>
<dbReference type="OrthoDB" id="9801469at2"/>
<accession>A0A917JQE7</accession>
<dbReference type="PANTHER" id="PTHR46229">
    <property type="entry name" value="BOLA TRANSCRIPTION REGULATOR"/>
    <property type="match status" value="1"/>
</dbReference>
<evidence type="ECO:0000313" key="4">
    <source>
        <dbReference type="Proteomes" id="UP000630149"/>
    </source>
</evidence>
<dbReference type="PIRSF" id="PIRSF003113">
    <property type="entry name" value="BolA"/>
    <property type="match status" value="1"/>
</dbReference>
<reference evidence="3" key="2">
    <citation type="submission" date="2020-09" db="EMBL/GenBank/DDBJ databases">
        <authorList>
            <person name="Sun Q."/>
            <person name="Ohkuma M."/>
        </authorList>
    </citation>
    <scope>NUCLEOTIDE SEQUENCE</scope>
    <source>
        <strain evidence="3">JCM 13919</strain>
    </source>
</reference>
<comment type="similarity">
    <text evidence="1 2">Belongs to the BolA/IbaG family.</text>
</comment>
<dbReference type="EMBL" id="BMOB01000002">
    <property type="protein sequence ID" value="GGI81117.1"/>
    <property type="molecule type" value="Genomic_DNA"/>
</dbReference>
<dbReference type="AlphaFoldDB" id="A0A917JQE7"/>
<dbReference type="Gene3D" id="3.30.300.90">
    <property type="entry name" value="BolA-like"/>
    <property type="match status" value="1"/>
</dbReference>
<dbReference type="RefSeq" id="WP_131775789.1">
    <property type="nucleotide sequence ID" value="NZ_BMOB01000002.1"/>
</dbReference>
<sequence>MISNEQIEQYLRSNNEVDFVTVEGDGYHYKLTVVSDAFVGKSKVARQQWVYALLKDYITSGSLHALSMTTWTKDEWEKQHG</sequence>
<comment type="caution">
    <text evidence="3">The sequence shown here is derived from an EMBL/GenBank/DDBJ whole genome shotgun (WGS) entry which is preliminary data.</text>
</comment>
<evidence type="ECO:0000256" key="1">
    <source>
        <dbReference type="ARBA" id="ARBA00005578"/>
    </source>
</evidence>
<dbReference type="Proteomes" id="UP000630149">
    <property type="component" value="Unassembled WGS sequence"/>
</dbReference>
<gene>
    <name evidence="3" type="primary">yrbA</name>
    <name evidence="3" type="ORF">GCM10007966_06980</name>
</gene>